<proteinExistence type="predicted"/>
<dbReference type="PANTHER" id="PTHR40266:SF2">
    <property type="entry name" value="TOXIN HIGB-1"/>
    <property type="match status" value="1"/>
</dbReference>
<dbReference type="Proteomes" id="UP000298125">
    <property type="component" value="Unassembled WGS sequence"/>
</dbReference>
<name>A0A4R9JBD4_9LEPT</name>
<organism evidence="1 2">
    <name type="scientific">Leptospira perdikensis</name>
    <dbReference type="NCBI Taxonomy" id="2484948"/>
    <lineage>
        <taxon>Bacteria</taxon>
        <taxon>Pseudomonadati</taxon>
        <taxon>Spirochaetota</taxon>
        <taxon>Spirochaetia</taxon>
        <taxon>Leptospirales</taxon>
        <taxon>Leptospiraceae</taxon>
        <taxon>Leptospira</taxon>
    </lineage>
</organism>
<dbReference type="RefSeq" id="WP_135580791.1">
    <property type="nucleotide sequence ID" value="NZ_RQGA01000015.1"/>
</dbReference>
<dbReference type="InterPro" id="IPR007711">
    <property type="entry name" value="HigB-1"/>
</dbReference>
<dbReference type="PANTHER" id="PTHR40266">
    <property type="entry name" value="TOXIN HIGB-1"/>
    <property type="match status" value="1"/>
</dbReference>
<comment type="caution">
    <text evidence="1">The sequence shown here is derived from an EMBL/GenBank/DDBJ whole genome shotgun (WGS) entry which is preliminary data.</text>
</comment>
<evidence type="ECO:0000313" key="2">
    <source>
        <dbReference type="Proteomes" id="UP000298125"/>
    </source>
</evidence>
<dbReference type="OrthoDB" id="9801102at2"/>
<protein>
    <submittedName>
        <fullName evidence="1">Type II toxin-antitoxin system RelE/ParE family toxin</fullName>
    </submittedName>
</protein>
<accession>A0A4R9JBD4</accession>
<keyword evidence="2" id="KW-1185">Reference proteome</keyword>
<dbReference type="AlphaFoldDB" id="A0A4R9JBD4"/>
<sequence length="93" mass="10898">MIKSFRDKETEAIWNGALSKKFPKDIQRTARRKMIHIDSAKNLDDLKTPPGNRLHQLTDDRSGQHSISINMKYRICFNWNNGSVENVEIIDYH</sequence>
<dbReference type="Gene3D" id="3.30.2310.20">
    <property type="entry name" value="RelE-like"/>
    <property type="match status" value="1"/>
</dbReference>
<dbReference type="EMBL" id="RQGA01000015">
    <property type="protein sequence ID" value="TGL36053.1"/>
    <property type="molecule type" value="Genomic_DNA"/>
</dbReference>
<gene>
    <name evidence="1" type="ORF">EHQ49_16680</name>
</gene>
<reference evidence="1" key="1">
    <citation type="journal article" date="2019" name="PLoS Negl. Trop. Dis.">
        <title>Revisiting the worldwide diversity of Leptospira species in the environment.</title>
        <authorList>
            <person name="Vincent A.T."/>
            <person name="Schiettekatte O."/>
            <person name="Bourhy P."/>
            <person name="Veyrier F.J."/>
            <person name="Picardeau M."/>
        </authorList>
    </citation>
    <scope>NUCLEOTIDE SEQUENCE [LARGE SCALE GENOMIC DNA]</scope>
    <source>
        <strain evidence="1">201702692</strain>
    </source>
</reference>
<dbReference type="InterPro" id="IPR035093">
    <property type="entry name" value="RelE/ParE_toxin_dom_sf"/>
</dbReference>
<evidence type="ECO:0000313" key="1">
    <source>
        <dbReference type="EMBL" id="TGL36053.1"/>
    </source>
</evidence>
<dbReference type="Pfam" id="PF05015">
    <property type="entry name" value="HigB-like_toxin"/>
    <property type="match status" value="1"/>
</dbReference>
<dbReference type="SUPFAM" id="SSF143011">
    <property type="entry name" value="RelE-like"/>
    <property type="match status" value="1"/>
</dbReference>